<evidence type="ECO:0000313" key="2">
    <source>
        <dbReference type="EMBL" id="RZS36975.1"/>
    </source>
</evidence>
<dbReference type="EMBL" id="SGWQ01000006">
    <property type="protein sequence ID" value="RZS36975.1"/>
    <property type="molecule type" value="Genomic_DNA"/>
</dbReference>
<proteinExistence type="predicted"/>
<evidence type="ECO:0000313" key="3">
    <source>
        <dbReference type="Proteomes" id="UP000294257"/>
    </source>
</evidence>
<dbReference type="Proteomes" id="UP000294257">
    <property type="component" value="Unassembled WGS sequence"/>
</dbReference>
<dbReference type="AlphaFoldDB" id="A0A4Q7KKH6"/>
<organism evidence="2 3">
    <name type="scientific">Herbihabitans rhizosphaerae</name>
    <dbReference type="NCBI Taxonomy" id="1872711"/>
    <lineage>
        <taxon>Bacteria</taxon>
        <taxon>Bacillati</taxon>
        <taxon>Actinomycetota</taxon>
        <taxon>Actinomycetes</taxon>
        <taxon>Pseudonocardiales</taxon>
        <taxon>Pseudonocardiaceae</taxon>
        <taxon>Herbihabitans</taxon>
    </lineage>
</organism>
<protein>
    <submittedName>
        <fullName evidence="2">Uncharacterized protein</fullName>
    </submittedName>
</protein>
<accession>A0A4Q7KKH6</accession>
<keyword evidence="1" id="KW-1133">Transmembrane helix</keyword>
<reference evidence="2 3" key="1">
    <citation type="submission" date="2019-02" db="EMBL/GenBank/DDBJ databases">
        <title>Genomic Encyclopedia of Type Strains, Phase IV (KMG-IV): sequencing the most valuable type-strain genomes for metagenomic binning, comparative biology and taxonomic classification.</title>
        <authorList>
            <person name="Goeker M."/>
        </authorList>
    </citation>
    <scope>NUCLEOTIDE SEQUENCE [LARGE SCALE GENOMIC DNA]</scope>
    <source>
        <strain evidence="2 3">DSM 101727</strain>
    </source>
</reference>
<evidence type="ECO:0000256" key="1">
    <source>
        <dbReference type="SAM" id="Phobius"/>
    </source>
</evidence>
<sequence length="135" mass="15149">MVFVSFGVAIYTFEDGGFGWTGHWLLWLLLAGAGWLGYASGHYHVMSAGADWFRDGQFIKTYELTSVRISGYAGGWNLILKDKDGREATTHYARLQSNPRLWDLVYNGILHSICDGASVNRDAVIKLRLDKIGLY</sequence>
<comment type="caution">
    <text evidence="2">The sequence shown here is derived from an EMBL/GenBank/DDBJ whole genome shotgun (WGS) entry which is preliminary data.</text>
</comment>
<feature type="transmembrane region" description="Helical" evidence="1">
    <location>
        <begin position="20"/>
        <end position="38"/>
    </location>
</feature>
<keyword evidence="3" id="KW-1185">Reference proteome</keyword>
<keyword evidence="1" id="KW-0472">Membrane</keyword>
<name>A0A4Q7KKH6_9PSEU</name>
<gene>
    <name evidence="2" type="ORF">EV193_106210</name>
</gene>
<keyword evidence="1" id="KW-0812">Transmembrane</keyword>